<reference evidence="2 3" key="1">
    <citation type="journal article" date="2015" name="Genome Announc.">
        <title>Draft Genome Sequences of Marine Isolates of Thalassomonas viridans and Thalassomonas actiniarum.</title>
        <authorList>
            <person name="Olonade I."/>
            <person name="van Zyl L.J."/>
            <person name="Trindade M."/>
        </authorList>
    </citation>
    <scope>NUCLEOTIDE SEQUENCE [LARGE SCALE GENOMIC DNA]</scope>
    <source>
        <strain evidence="2 3">A5K-106</strain>
    </source>
</reference>
<evidence type="ECO:0000256" key="1">
    <source>
        <dbReference type="SAM" id="SignalP"/>
    </source>
</evidence>
<keyword evidence="3" id="KW-1185">Reference proteome</keyword>
<feature type="chain" id="PRO_5042065469" description="Solute-binding protein family 3/N-terminal domain-containing protein" evidence="1">
    <location>
        <begin position="22"/>
        <end position="231"/>
    </location>
</feature>
<sequence length="231" mass="26702">MSKSRLILLFFLMMPVLTLPAQETWKITSLNWQPYSGAELANQGHSIEKLKQILQQAGIMLEVEFYPWNRAKLLAQKNKEYVGAFPVWPEDIFDKALISLAVDWSEIAVLKRAGTRISFNSVDELFRKYSVGVVSTYIYPKVVMEAMKKYPHHSDGSSNEMTLLKKLETGRDEVAITDPKVMLYLATEQGIDNIEYVKKIMDKELVVAFRDDEENRKRLQVLNNLLRQQKN</sequence>
<dbReference type="AlphaFoldDB" id="A0AAE9YUN1"/>
<evidence type="ECO:0000313" key="2">
    <source>
        <dbReference type="EMBL" id="WDE01556.1"/>
    </source>
</evidence>
<dbReference type="KEGG" id="tact:SG35_013605"/>
<organism evidence="2 3">
    <name type="scientific">Thalassomonas actiniarum</name>
    <dbReference type="NCBI Taxonomy" id="485447"/>
    <lineage>
        <taxon>Bacteria</taxon>
        <taxon>Pseudomonadati</taxon>
        <taxon>Pseudomonadota</taxon>
        <taxon>Gammaproteobacteria</taxon>
        <taxon>Alteromonadales</taxon>
        <taxon>Colwelliaceae</taxon>
        <taxon>Thalassomonas</taxon>
    </lineage>
</organism>
<evidence type="ECO:0000313" key="3">
    <source>
        <dbReference type="Proteomes" id="UP000032568"/>
    </source>
</evidence>
<protein>
    <recommendedName>
        <fullName evidence="4">Solute-binding protein family 3/N-terminal domain-containing protein</fullName>
    </recommendedName>
</protein>
<dbReference type="Proteomes" id="UP000032568">
    <property type="component" value="Chromosome"/>
</dbReference>
<dbReference type="SUPFAM" id="SSF53850">
    <property type="entry name" value="Periplasmic binding protein-like II"/>
    <property type="match status" value="1"/>
</dbReference>
<name>A0AAE9YUN1_9GAMM</name>
<accession>A0AAE9YUN1</accession>
<evidence type="ECO:0008006" key="4">
    <source>
        <dbReference type="Google" id="ProtNLM"/>
    </source>
</evidence>
<proteinExistence type="predicted"/>
<keyword evidence="1" id="KW-0732">Signal</keyword>
<dbReference type="RefSeq" id="WP_152646610.1">
    <property type="nucleotide sequence ID" value="NZ_CP059735.1"/>
</dbReference>
<reference evidence="2 3" key="2">
    <citation type="journal article" date="2022" name="Mar. Drugs">
        <title>Bioassay-Guided Fractionation Leads to the Detection of Cholic Acid Generated by the Rare Thalassomonas sp.</title>
        <authorList>
            <person name="Pheiffer F."/>
            <person name="Schneider Y.K."/>
            <person name="Hansen E.H."/>
            <person name="Andersen J.H."/>
            <person name="Isaksson J."/>
            <person name="Busche T."/>
            <person name="R C."/>
            <person name="Kalinowski J."/>
            <person name="Zyl L.V."/>
            <person name="Trindade M."/>
        </authorList>
    </citation>
    <scope>NUCLEOTIDE SEQUENCE [LARGE SCALE GENOMIC DNA]</scope>
    <source>
        <strain evidence="2 3">A5K-106</strain>
    </source>
</reference>
<dbReference type="Gene3D" id="3.40.190.10">
    <property type="entry name" value="Periplasmic binding protein-like II"/>
    <property type="match status" value="2"/>
</dbReference>
<feature type="signal peptide" evidence="1">
    <location>
        <begin position="1"/>
        <end position="21"/>
    </location>
</feature>
<gene>
    <name evidence="2" type="ORF">SG35_013605</name>
</gene>
<dbReference type="EMBL" id="CP059735">
    <property type="protein sequence ID" value="WDE01556.1"/>
    <property type="molecule type" value="Genomic_DNA"/>
</dbReference>